<accession>A0A164QBS8</accession>
<dbReference type="Proteomes" id="UP000076482">
    <property type="component" value="Unassembled WGS sequence"/>
</dbReference>
<dbReference type="AlphaFoldDB" id="A0A164QBS8"/>
<dbReference type="EMBL" id="LJKE01000022">
    <property type="protein sequence ID" value="KZD70929.1"/>
    <property type="molecule type" value="Genomic_DNA"/>
</dbReference>
<evidence type="ECO:0000313" key="1">
    <source>
        <dbReference type="EMBL" id="KZD70929.1"/>
    </source>
</evidence>
<comment type="caution">
    <text evidence="1">The sequence shown here is derived from an EMBL/GenBank/DDBJ whole genome shotgun (WGS) entry which is preliminary data.</text>
</comment>
<evidence type="ECO:0000313" key="2">
    <source>
        <dbReference type="Proteomes" id="UP000076482"/>
    </source>
</evidence>
<proteinExistence type="predicted"/>
<reference evidence="1 2" key="1">
    <citation type="submission" date="2015-09" db="EMBL/GenBank/DDBJ databases">
        <title>Bacillus cereus food isolates.</title>
        <authorList>
            <person name="Boekhorst J."/>
        </authorList>
    </citation>
    <scope>NUCLEOTIDE SEQUENCE [LARGE SCALE GENOMIC DNA]</scope>
    <source>
        <strain evidence="1 2">B4088</strain>
    </source>
</reference>
<gene>
    <name evidence="1" type="ORF">B4088_0985</name>
</gene>
<name>A0A164QBS8_BACCE</name>
<dbReference type="PATRIC" id="fig|1396.535.peg.4828"/>
<protein>
    <submittedName>
        <fullName evidence="1">Uncharacterized protein</fullName>
    </submittedName>
</protein>
<sequence>MVFKVDSGHEKVELTDADKEIEDDITQKDIEQVNKQATEWLEMFKEGMVLKEENVVELNHQYMSKVFVENEYPNKQIQEQWLGMNGIGHFFEKELIQGDGMQIVINAIHGKIEAFEVENTDKDNVNETITTYLKVKLKNSSTVEKHWIEWNKQPREGWKVDSVSFNGGIEMLKHPFSPKRW</sequence>
<organism evidence="1 2">
    <name type="scientific">Bacillus cereus</name>
    <dbReference type="NCBI Taxonomy" id="1396"/>
    <lineage>
        <taxon>Bacteria</taxon>
        <taxon>Bacillati</taxon>
        <taxon>Bacillota</taxon>
        <taxon>Bacilli</taxon>
        <taxon>Bacillales</taxon>
        <taxon>Bacillaceae</taxon>
        <taxon>Bacillus</taxon>
        <taxon>Bacillus cereus group</taxon>
    </lineage>
</organism>